<keyword evidence="2" id="KW-1185">Reference proteome</keyword>
<evidence type="ECO:0000313" key="2">
    <source>
        <dbReference type="Proteomes" id="UP000002315"/>
    </source>
</evidence>
<accession>E3GZ08</accession>
<dbReference type="Proteomes" id="UP000002315">
    <property type="component" value="Chromosome"/>
</dbReference>
<name>E3GZ08_METFV</name>
<dbReference type="KEGG" id="mfv:Mfer_0741"/>
<sequence length="69" mass="8192">MKIEELDVIESVYELKIENRESLEKEILKKVKKGYDILFLCTIVNSWIAQNYKPNLKKIEVPLDIIKKL</sequence>
<dbReference type="OrthoDB" id="376468at2157"/>
<organism evidence="1 2">
    <name type="scientific">Methanothermus fervidus (strain ATCC 43054 / DSM 2088 / JCM 10308 / V24 S)</name>
    <dbReference type="NCBI Taxonomy" id="523846"/>
    <lineage>
        <taxon>Archaea</taxon>
        <taxon>Methanobacteriati</taxon>
        <taxon>Methanobacteriota</taxon>
        <taxon>Methanomada group</taxon>
        <taxon>Methanobacteria</taxon>
        <taxon>Methanobacteriales</taxon>
        <taxon>Methanothermaceae</taxon>
        <taxon>Methanothermus</taxon>
    </lineage>
</organism>
<protein>
    <submittedName>
        <fullName evidence="1">Uncharacterized protein</fullName>
    </submittedName>
</protein>
<proteinExistence type="predicted"/>
<gene>
    <name evidence="1" type="ordered locus">Mfer_0741</name>
</gene>
<dbReference type="EMBL" id="CP002278">
    <property type="protein sequence ID" value="ADP77540.1"/>
    <property type="molecule type" value="Genomic_DNA"/>
</dbReference>
<dbReference type="STRING" id="523846.Mfer_0741"/>
<dbReference type="AlphaFoldDB" id="E3GZ08"/>
<evidence type="ECO:0000313" key="1">
    <source>
        <dbReference type="EMBL" id="ADP77540.1"/>
    </source>
</evidence>
<dbReference type="HOGENOM" id="CLU_2766050_0_0_2"/>
<reference evidence="1 2" key="1">
    <citation type="journal article" date="2010" name="Stand. Genomic Sci.">
        <title>Complete genome sequence of Methanothermus fervidus type strain (V24S).</title>
        <authorList>
            <person name="Anderson I."/>
            <person name="Djao O.D."/>
            <person name="Misra M."/>
            <person name="Chertkov O."/>
            <person name="Nolan M."/>
            <person name="Lucas S."/>
            <person name="Lapidus A."/>
            <person name="Del Rio T.G."/>
            <person name="Tice H."/>
            <person name="Cheng J.F."/>
            <person name="Tapia R."/>
            <person name="Han C."/>
            <person name="Goodwin L."/>
            <person name="Pitluck S."/>
            <person name="Liolios K."/>
            <person name="Ivanova N."/>
            <person name="Mavromatis K."/>
            <person name="Mikhailova N."/>
            <person name="Pati A."/>
            <person name="Brambilla E."/>
            <person name="Chen A."/>
            <person name="Palaniappan K."/>
            <person name="Land M."/>
            <person name="Hauser L."/>
            <person name="Chang Y.J."/>
            <person name="Jeffries C.D."/>
            <person name="Sikorski J."/>
            <person name="Spring S."/>
            <person name="Rohde M."/>
            <person name="Eichinger K."/>
            <person name="Huber H."/>
            <person name="Wirth R."/>
            <person name="Goker M."/>
            <person name="Detter J.C."/>
            <person name="Woyke T."/>
            <person name="Bristow J."/>
            <person name="Eisen J.A."/>
            <person name="Markowitz V."/>
            <person name="Hugenholtz P."/>
            <person name="Klenk H.P."/>
            <person name="Kyrpides N.C."/>
        </authorList>
    </citation>
    <scope>NUCLEOTIDE SEQUENCE [LARGE SCALE GENOMIC DNA]</scope>
    <source>
        <strain evidence="2">ATCC 43054 / DSM 2088 / JCM 10308 / V24 S</strain>
    </source>
</reference>